<name>A0ABQ4B6J5_9ACTN</name>
<dbReference type="EMBL" id="BOMS01000031">
    <property type="protein sequence ID" value="GIE66294.1"/>
    <property type="molecule type" value="Genomic_DNA"/>
</dbReference>
<proteinExistence type="predicted"/>
<dbReference type="Proteomes" id="UP000624709">
    <property type="component" value="Unassembled WGS sequence"/>
</dbReference>
<evidence type="ECO:0000313" key="2">
    <source>
        <dbReference type="Proteomes" id="UP000624709"/>
    </source>
</evidence>
<reference evidence="1 2" key="1">
    <citation type="submission" date="2021-01" db="EMBL/GenBank/DDBJ databases">
        <title>Whole genome shotgun sequence of Actinoplanes palleronii NBRC 14916.</title>
        <authorList>
            <person name="Komaki H."/>
            <person name="Tamura T."/>
        </authorList>
    </citation>
    <scope>NUCLEOTIDE SEQUENCE [LARGE SCALE GENOMIC DNA]</scope>
    <source>
        <strain evidence="1 2">NBRC 14916</strain>
    </source>
</reference>
<organism evidence="1 2">
    <name type="scientific">Actinoplanes palleronii</name>
    <dbReference type="NCBI Taxonomy" id="113570"/>
    <lineage>
        <taxon>Bacteria</taxon>
        <taxon>Bacillati</taxon>
        <taxon>Actinomycetota</taxon>
        <taxon>Actinomycetes</taxon>
        <taxon>Micromonosporales</taxon>
        <taxon>Micromonosporaceae</taxon>
        <taxon>Actinoplanes</taxon>
    </lineage>
</organism>
<sequence>MMFSVAQHEAVIAEINEGMNTLNAKLDQAIPAADRVASQWWVADVIGEALMYIARETVELGKEIVAFIADLLKGAVAPIIMFQDSWKWADIKSGFSGVATELSDTNLIIDDSK</sequence>
<dbReference type="RefSeq" id="WP_344573381.1">
    <property type="nucleotide sequence ID" value="NZ_BAAATY010000006.1"/>
</dbReference>
<gene>
    <name evidence="1" type="ORF">Apa02nite_024020</name>
</gene>
<accession>A0ABQ4B6J5</accession>
<evidence type="ECO:0000313" key="1">
    <source>
        <dbReference type="EMBL" id="GIE66294.1"/>
    </source>
</evidence>
<comment type="caution">
    <text evidence="1">The sequence shown here is derived from an EMBL/GenBank/DDBJ whole genome shotgun (WGS) entry which is preliminary data.</text>
</comment>
<protein>
    <submittedName>
        <fullName evidence="1">Uncharacterized protein</fullName>
    </submittedName>
</protein>
<keyword evidence="2" id="KW-1185">Reference proteome</keyword>